<keyword evidence="8" id="KW-1185">Reference proteome</keyword>
<evidence type="ECO:0000256" key="5">
    <source>
        <dbReference type="ARBA" id="ARBA00023163"/>
    </source>
</evidence>
<dbReference type="InterPro" id="IPR014284">
    <property type="entry name" value="RNA_pol_sigma-70_dom"/>
</dbReference>
<reference evidence="7 8" key="1">
    <citation type="journal article" date="2017" name="Int. J. Syst. Evol. Microbiol.">
        <title>Achromobacter aloeverae sp. nov., isolated from the root of Aloe vera (L.) Burm.f.</title>
        <authorList>
            <person name="Kuncharoen N."/>
            <person name="Muramatsu Y."/>
            <person name="Shibata C."/>
            <person name="Kamakura Y."/>
            <person name="Nakagawa Y."/>
            <person name="Tanasupawat S."/>
        </authorList>
    </citation>
    <scope>NUCLEOTIDE SEQUENCE [LARGE SCALE GENOMIC DNA]</scope>
    <source>
        <strain evidence="7 8">AVA-1</strain>
    </source>
</reference>
<evidence type="ECO:0000256" key="1">
    <source>
        <dbReference type="ARBA" id="ARBA00010641"/>
    </source>
</evidence>
<dbReference type="Gene3D" id="1.10.1740.10">
    <property type="match status" value="1"/>
</dbReference>
<comment type="caution">
    <text evidence="7">The sequence shown here is derived from an EMBL/GenBank/DDBJ whole genome shotgun (WGS) entry which is preliminary data.</text>
</comment>
<dbReference type="Pfam" id="PF04542">
    <property type="entry name" value="Sigma70_r2"/>
    <property type="match status" value="1"/>
</dbReference>
<evidence type="ECO:0000259" key="6">
    <source>
        <dbReference type="Pfam" id="PF04542"/>
    </source>
</evidence>
<comment type="similarity">
    <text evidence="1">Belongs to the sigma-70 factor family. ECF subfamily.</text>
</comment>
<dbReference type="Gene3D" id="3.10.450.50">
    <property type="match status" value="1"/>
</dbReference>
<dbReference type="SUPFAM" id="SSF88946">
    <property type="entry name" value="Sigma2 domain of RNA polymerase sigma factors"/>
    <property type="match status" value="1"/>
</dbReference>
<dbReference type="NCBIfam" id="TIGR02937">
    <property type="entry name" value="sigma70-ECF"/>
    <property type="match status" value="1"/>
</dbReference>
<keyword evidence="5" id="KW-0804">Transcription</keyword>
<dbReference type="InterPro" id="IPR013324">
    <property type="entry name" value="RNA_pol_sigma_r3/r4-like"/>
</dbReference>
<dbReference type="InterPro" id="IPR013325">
    <property type="entry name" value="RNA_pol_sigma_r2"/>
</dbReference>
<evidence type="ECO:0000256" key="4">
    <source>
        <dbReference type="ARBA" id="ARBA00023125"/>
    </source>
</evidence>
<evidence type="ECO:0000256" key="3">
    <source>
        <dbReference type="ARBA" id="ARBA00023082"/>
    </source>
</evidence>
<dbReference type="PANTHER" id="PTHR43133:SF8">
    <property type="entry name" value="RNA POLYMERASE SIGMA FACTOR HI_1459-RELATED"/>
    <property type="match status" value="1"/>
</dbReference>
<dbReference type="EMBL" id="PYAL01000005">
    <property type="protein sequence ID" value="RXN87056.1"/>
    <property type="molecule type" value="Genomic_DNA"/>
</dbReference>
<dbReference type="InterPro" id="IPR036388">
    <property type="entry name" value="WH-like_DNA-bd_sf"/>
</dbReference>
<dbReference type="RefSeq" id="WP_129151980.1">
    <property type="nucleotide sequence ID" value="NZ_JBHSDO010000012.1"/>
</dbReference>
<evidence type="ECO:0000313" key="8">
    <source>
        <dbReference type="Proteomes" id="UP000290849"/>
    </source>
</evidence>
<dbReference type="Proteomes" id="UP000290849">
    <property type="component" value="Unassembled WGS sequence"/>
</dbReference>
<dbReference type="SUPFAM" id="SSF54427">
    <property type="entry name" value="NTF2-like"/>
    <property type="match status" value="1"/>
</dbReference>
<dbReference type="InterPro" id="IPR007627">
    <property type="entry name" value="RNA_pol_sigma70_r2"/>
</dbReference>
<dbReference type="InterPro" id="IPR039425">
    <property type="entry name" value="RNA_pol_sigma-70-like"/>
</dbReference>
<evidence type="ECO:0000313" key="7">
    <source>
        <dbReference type="EMBL" id="RXN87056.1"/>
    </source>
</evidence>
<dbReference type="GO" id="GO:0016987">
    <property type="term" value="F:sigma factor activity"/>
    <property type="evidence" value="ECO:0007669"/>
    <property type="project" value="UniProtKB-KW"/>
</dbReference>
<dbReference type="SUPFAM" id="SSF88659">
    <property type="entry name" value="Sigma3 and sigma4 domains of RNA polymerase sigma factors"/>
    <property type="match status" value="1"/>
</dbReference>
<dbReference type="GO" id="GO:0006352">
    <property type="term" value="P:DNA-templated transcription initiation"/>
    <property type="evidence" value="ECO:0007669"/>
    <property type="project" value="InterPro"/>
</dbReference>
<name>A0A4Q1HHS4_9BURK</name>
<dbReference type="GO" id="GO:0003677">
    <property type="term" value="F:DNA binding"/>
    <property type="evidence" value="ECO:0007669"/>
    <property type="project" value="UniProtKB-KW"/>
</dbReference>
<sequence>MNQTALRRHAFEKRLADLRPALHRFCARMVGSVIDGEDVVQETLVKALTAYADQEFESVERWVFHIAHNAAIDFIRRRSRMDKFSSDEDPDMTIDDQADATRRIVARAGLRQFMRLPVAQRGCTALVDVLGHSLKEAEAITGMTIPAIKAALHRGRARLRELADEPPTREDVHLSQADLARLSLYVEHFNARDFDAVRDMLADDVRLEVVTRTHLKGKPSVSTYFGNYSQVFDWRLVPGLVDGRAALLVFDPQQPAATPSYFVLLEFDGSRICSIRDFRHARYAVADAEVIAHGTPDGSS</sequence>
<dbReference type="PANTHER" id="PTHR43133">
    <property type="entry name" value="RNA POLYMERASE ECF-TYPE SIGMA FACTO"/>
    <property type="match status" value="1"/>
</dbReference>
<dbReference type="InterPro" id="IPR032710">
    <property type="entry name" value="NTF2-like_dom_sf"/>
</dbReference>
<keyword evidence="4" id="KW-0238">DNA-binding</keyword>
<dbReference type="OrthoDB" id="9797134at2"/>
<keyword evidence="3" id="KW-0731">Sigma factor</keyword>
<keyword evidence="2" id="KW-0805">Transcription regulation</keyword>
<evidence type="ECO:0000256" key="2">
    <source>
        <dbReference type="ARBA" id="ARBA00023015"/>
    </source>
</evidence>
<gene>
    <name evidence="7" type="ORF">C7R54_18985</name>
</gene>
<dbReference type="Gene3D" id="1.10.10.10">
    <property type="entry name" value="Winged helix-like DNA-binding domain superfamily/Winged helix DNA-binding domain"/>
    <property type="match status" value="1"/>
</dbReference>
<feature type="domain" description="RNA polymerase sigma-70 region 2" evidence="6">
    <location>
        <begin position="18"/>
        <end position="80"/>
    </location>
</feature>
<accession>A0A4Q1HHS4</accession>
<proteinExistence type="inferred from homology"/>
<dbReference type="AlphaFoldDB" id="A0A4Q1HHS4"/>
<protein>
    <submittedName>
        <fullName evidence="7">RNA polymerase subunit sigma-70</fullName>
    </submittedName>
</protein>
<organism evidence="7 8">
    <name type="scientific">Achromobacter aloeverae</name>
    <dbReference type="NCBI Taxonomy" id="1750518"/>
    <lineage>
        <taxon>Bacteria</taxon>
        <taxon>Pseudomonadati</taxon>
        <taxon>Pseudomonadota</taxon>
        <taxon>Betaproteobacteria</taxon>
        <taxon>Burkholderiales</taxon>
        <taxon>Alcaligenaceae</taxon>
        <taxon>Achromobacter</taxon>
    </lineage>
</organism>